<organism evidence="6 7">
    <name type="scientific">Rubricoccus marinus</name>
    <dbReference type="NCBI Taxonomy" id="716817"/>
    <lineage>
        <taxon>Bacteria</taxon>
        <taxon>Pseudomonadati</taxon>
        <taxon>Rhodothermota</taxon>
        <taxon>Rhodothermia</taxon>
        <taxon>Rhodothermales</taxon>
        <taxon>Rubricoccaceae</taxon>
        <taxon>Rubricoccus</taxon>
    </lineage>
</organism>
<evidence type="ECO:0000256" key="1">
    <source>
        <dbReference type="ARBA" id="ARBA00005189"/>
    </source>
</evidence>
<dbReference type="GO" id="GO:0006654">
    <property type="term" value="P:phosphatidic acid biosynthetic process"/>
    <property type="evidence" value="ECO:0007669"/>
    <property type="project" value="TreeGrafter"/>
</dbReference>
<keyword evidence="3" id="KW-0012">Acyltransferase</keyword>
<reference evidence="6 7" key="1">
    <citation type="submission" date="2016-11" db="EMBL/GenBank/DDBJ databases">
        <title>Study of marine rhodopsin-containing bacteria.</title>
        <authorList>
            <person name="Yoshizawa S."/>
            <person name="Kumagai Y."/>
            <person name="Kogure K."/>
        </authorList>
    </citation>
    <scope>NUCLEOTIDE SEQUENCE [LARGE SCALE GENOMIC DNA]</scope>
    <source>
        <strain evidence="6 7">SG-29</strain>
    </source>
</reference>
<keyword evidence="4" id="KW-1133">Transmembrane helix</keyword>
<evidence type="ECO:0000313" key="7">
    <source>
        <dbReference type="Proteomes" id="UP000216446"/>
    </source>
</evidence>
<dbReference type="OrthoDB" id="9803035at2"/>
<name>A0A259TWK1_9BACT</name>
<dbReference type="CDD" id="cd07989">
    <property type="entry name" value="LPLAT_AGPAT-like"/>
    <property type="match status" value="1"/>
</dbReference>
<dbReference type="SMART" id="SM00563">
    <property type="entry name" value="PlsC"/>
    <property type="match status" value="1"/>
</dbReference>
<feature type="domain" description="Phospholipid/glycerol acyltransferase" evidence="5">
    <location>
        <begin position="94"/>
        <end position="208"/>
    </location>
</feature>
<dbReference type="InterPro" id="IPR002123">
    <property type="entry name" value="Plipid/glycerol_acylTrfase"/>
</dbReference>
<sequence length="269" mass="29231">MSSTVVPTPPSRQRPSLVRTDLTPSFAHRAHFGWLLAVMGFFTATMSPCVVIHSAFKPGAKTFRTWMDPWARFILGMCGIRLRVDVRVAVPEPVVFVSNHQNSMDVPVLSAGIPVPFVFGAKKSLRSWPFVGWVLERTACLFIDRSGPKKALASLQECAERIRGGASVLLFPEGGRSWRHGLLPFMRGPFVLAIESGVPVVPVAIIGNAGVLDEKGLYSSSGEVRLVLGEPISTEGMTRRDAVALSERVEAWIRAEMEAVAPLVPASGE</sequence>
<feature type="transmembrane region" description="Helical" evidence="4">
    <location>
        <begin position="32"/>
        <end position="56"/>
    </location>
</feature>
<dbReference type="EMBL" id="MQWB01000001">
    <property type="protein sequence ID" value="OZC01997.1"/>
    <property type="molecule type" value="Genomic_DNA"/>
</dbReference>
<evidence type="ECO:0000256" key="2">
    <source>
        <dbReference type="ARBA" id="ARBA00022679"/>
    </source>
</evidence>
<dbReference type="InParanoid" id="A0A259TWK1"/>
<dbReference type="PANTHER" id="PTHR10434">
    <property type="entry name" value="1-ACYL-SN-GLYCEROL-3-PHOSPHATE ACYLTRANSFERASE"/>
    <property type="match status" value="1"/>
</dbReference>
<keyword evidence="7" id="KW-1185">Reference proteome</keyword>
<dbReference type="AlphaFoldDB" id="A0A259TWK1"/>
<evidence type="ECO:0000313" key="6">
    <source>
        <dbReference type="EMBL" id="OZC01997.1"/>
    </source>
</evidence>
<keyword evidence="4" id="KW-0472">Membrane</keyword>
<comment type="caution">
    <text evidence="6">The sequence shown here is derived from an EMBL/GenBank/DDBJ whole genome shotgun (WGS) entry which is preliminary data.</text>
</comment>
<dbReference type="SUPFAM" id="SSF69593">
    <property type="entry name" value="Glycerol-3-phosphate (1)-acyltransferase"/>
    <property type="match status" value="1"/>
</dbReference>
<keyword evidence="4" id="KW-0812">Transmembrane</keyword>
<dbReference type="PANTHER" id="PTHR10434:SF11">
    <property type="entry name" value="1-ACYL-SN-GLYCEROL-3-PHOSPHATE ACYLTRANSFERASE"/>
    <property type="match status" value="1"/>
</dbReference>
<dbReference type="FunCoup" id="A0A259TWK1">
    <property type="interactions" value="303"/>
</dbReference>
<dbReference type="GO" id="GO:0003841">
    <property type="term" value="F:1-acylglycerol-3-phosphate O-acyltransferase activity"/>
    <property type="evidence" value="ECO:0007669"/>
    <property type="project" value="TreeGrafter"/>
</dbReference>
<comment type="pathway">
    <text evidence="1">Lipid metabolism.</text>
</comment>
<accession>A0A259TWK1</accession>
<keyword evidence="2" id="KW-0808">Transferase</keyword>
<dbReference type="Proteomes" id="UP000216446">
    <property type="component" value="Unassembled WGS sequence"/>
</dbReference>
<protein>
    <recommendedName>
        <fullName evidence="5">Phospholipid/glycerol acyltransferase domain-containing protein</fullName>
    </recommendedName>
</protein>
<dbReference type="RefSeq" id="WP_094545778.1">
    <property type="nucleotide sequence ID" value="NZ_MQWB01000001.1"/>
</dbReference>
<dbReference type="Pfam" id="PF01553">
    <property type="entry name" value="Acyltransferase"/>
    <property type="match status" value="1"/>
</dbReference>
<evidence type="ECO:0000256" key="4">
    <source>
        <dbReference type="SAM" id="Phobius"/>
    </source>
</evidence>
<gene>
    <name evidence="6" type="ORF">BSZ36_02775</name>
</gene>
<proteinExistence type="predicted"/>
<evidence type="ECO:0000259" key="5">
    <source>
        <dbReference type="SMART" id="SM00563"/>
    </source>
</evidence>
<evidence type="ECO:0000256" key="3">
    <source>
        <dbReference type="ARBA" id="ARBA00023315"/>
    </source>
</evidence>